<dbReference type="PROSITE" id="PS50006">
    <property type="entry name" value="FHA_DOMAIN"/>
    <property type="match status" value="1"/>
</dbReference>
<dbReference type="InterPro" id="IPR000253">
    <property type="entry name" value="FHA_dom"/>
</dbReference>
<feature type="region of interest" description="Disordered" evidence="1">
    <location>
        <begin position="140"/>
        <end position="159"/>
    </location>
</feature>
<dbReference type="InterPro" id="IPR008984">
    <property type="entry name" value="SMAD_FHA_dom_sf"/>
</dbReference>
<evidence type="ECO:0000259" key="2">
    <source>
        <dbReference type="PROSITE" id="PS50006"/>
    </source>
</evidence>
<dbReference type="FunFam" id="2.60.200.20:FF:000019">
    <property type="entry name" value="Nuclear inhibitor of protein phosphatase"/>
    <property type="match status" value="1"/>
</dbReference>
<evidence type="ECO:0000256" key="1">
    <source>
        <dbReference type="SAM" id="MobiDB-lite"/>
    </source>
</evidence>
<feature type="region of interest" description="Disordered" evidence="1">
    <location>
        <begin position="260"/>
        <end position="287"/>
    </location>
</feature>
<dbReference type="Proteomes" id="UP000275652">
    <property type="component" value="Unassembled WGS sequence"/>
</dbReference>
<dbReference type="SUPFAM" id="SSF49879">
    <property type="entry name" value="SMAD/FHA domain"/>
    <property type="match status" value="1"/>
</dbReference>
<evidence type="ECO:0000313" key="4">
    <source>
        <dbReference type="Proteomes" id="UP000275652"/>
    </source>
</evidence>
<accession>A0A9X8DP98</accession>
<comment type="caution">
    <text evidence="3">The sequence shown here is derived from an EMBL/GenBank/DDBJ whole genome shotgun (WGS) entry which is preliminary data.</text>
</comment>
<dbReference type="SMART" id="SM00240">
    <property type="entry name" value="FHA"/>
    <property type="match status" value="1"/>
</dbReference>
<sequence length="803" mass="88823">MDSSSDESAERQQQLEYYMEFVAFCKLVLEESAASQDAIRPWEDLARVRKYIQSHTALKAAHFETCAAVYHAFQLFLTSQPVDLASPQRQKLLYLLGFIEFCCQVLSESSATHSARAMSDLKRVVKSINKIVTPYRHKIASEQPPSKNPPQCLNNHKDQYHHNPNHHLPLSVSTAHPAKVLPSVQDLLNGTTSNTNLSRTSIDSTQQYTSSAVVDGNGGPYPHGGGADAADEYWHHELHHVYTYITTLVLPHFASLQAADTVQQQQQQPPGQPKTSEEAVALETHRRQTNQHTELFLQSIDHQQQQHPPSRPDNKDAVGSRASTFESSTFSSSTYGVGASSTYWRKHAALKELYSDKVILVQTAFRKYASEFAHAKSAAEAPEWALNGSNRFGLSMEVIKGGIILEKVELVTSSKSYFVAGRMEPLCDIVLQHPSVSRTHAALQFDAKGQLFLVDLGSTHGTFVNKKRISAADHVELHVGDVVVFGESTRIYTILGPVDLMPDEYSYFPSRSSHHILTLPLEARKARRLEQQKDVDEEGASWGFREDAVEEDDSEHSDDSDNDTFSTSTTNKASSKPNVPLPDYLRNRKDDTSGPYVSSVTKDTVNLTKDSKLYTRLQNRIQKLENLKLESSRIRAKQNVGLTDGQEAALGTAAKAKMYDSDDDDFYDRTKNHVAASTSHHPPLKQVLTFATLSTTLAGLRADLKQLDAQTATSSLSSATTPDLMAEEADSLDMYMLTSAQSLAAQDAAKATANRSRLVERIQETEKLLEIATPAWAKLVVAPPVVADDIPVPVDMTAYVSEG</sequence>
<proteinExistence type="predicted"/>
<feature type="domain" description="FHA" evidence="2">
    <location>
        <begin position="418"/>
        <end position="469"/>
    </location>
</feature>
<dbReference type="EMBL" id="QUTI01037892">
    <property type="protein sequence ID" value="RLO00981.1"/>
    <property type="molecule type" value="Genomic_DNA"/>
</dbReference>
<dbReference type="AlphaFoldDB" id="A0A9X8DP98"/>
<feature type="compositionally biased region" description="Acidic residues" evidence="1">
    <location>
        <begin position="548"/>
        <end position="562"/>
    </location>
</feature>
<dbReference type="Pfam" id="PF00498">
    <property type="entry name" value="FHA"/>
    <property type="match status" value="1"/>
</dbReference>
<protein>
    <recommendedName>
        <fullName evidence="2">FHA domain-containing protein</fullName>
    </recommendedName>
</protein>
<dbReference type="InterPro" id="IPR050923">
    <property type="entry name" value="Cell_Proc_Reg/RNA_Proc"/>
</dbReference>
<name>A0A9X8DP98_APHAT</name>
<gene>
    <name evidence="3" type="ORF">DYB28_000780</name>
</gene>
<dbReference type="PANTHER" id="PTHR23308">
    <property type="entry name" value="NUCLEAR INHIBITOR OF PROTEIN PHOSPHATASE-1"/>
    <property type="match status" value="1"/>
</dbReference>
<reference evidence="3 4" key="1">
    <citation type="journal article" date="2018" name="J. Invertebr. Pathol.">
        <title>New genotyping method for the causative agent of crayfish plague (Aphanomyces astaci) based on whole genome data.</title>
        <authorList>
            <person name="Minardi D."/>
            <person name="Studholme D.J."/>
            <person name="van der Giezen M."/>
            <person name="Pretto T."/>
            <person name="Oidtmann B."/>
        </authorList>
    </citation>
    <scope>NUCLEOTIDE SEQUENCE [LARGE SCALE GENOMIC DNA]</scope>
    <source>
        <strain evidence="3 4">KB13</strain>
    </source>
</reference>
<dbReference type="Gene3D" id="2.60.200.20">
    <property type="match status" value="1"/>
</dbReference>
<evidence type="ECO:0000313" key="3">
    <source>
        <dbReference type="EMBL" id="RLO00981.1"/>
    </source>
</evidence>
<feature type="region of interest" description="Disordered" evidence="1">
    <location>
        <begin position="300"/>
        <end position="322"/>
    </location>
</feature>
<feature type="region of interest" description="Disordered" evidence="1">
    <location>
        <begin position="530"/>
        <end position="599"/>
    </location>
</feature>
<feature type="compositionally biased region" description="Polar residues" evidence="1">
    <location>
        <begin position="143"/>
        <end position="154"/>
    </location>
</feature>
<organism evidence="3 4">
    <name type="scientific">Aphanomyces astaci</name>
    <name type="common">Crayfish plague agent</name>
    <dbReference type="NCBI Taxonomy" id="112090"/>
    <lineage>
        <taxon>Eukaryota</taxon>
        <taxon>Sar</taxon>
        <taxon>Stramenopiles</taxon>
        <taxon>Oomycota</taxon>
        <taxon>Saprolegniomycetes</taxon>
        <taxon>Saprolegniales</taxon>
        <taxon>Verrucalvaceae</taxon>
        <taxon>Aphanomyces</taxon>
    </lineage>
</organism>